<evidence type="ECO:0000256" key="4">
    <source>
        <dbReference type="ARBA" id="ARBA00023204"/>
    </source>
</evidence>
<evidence type="ECO:0000256" key="3">
    <source>
        <dbReference type="ARBA" id="ARBA00022801"/>
    </source>
</evidence>
<evidence type="ECO:0000256" key="1">
    <source>
        <dbReference type="ARBA" id="ARBA00009232"/>
    </source>
</evidence>
<keyword evidence="4 5" id="KW-0234">DNA repair</keyword>
<reference evidence="6" key="2">
    <citation type="submission" date="2021-04" db="EMBL/GenBank/DDBJ databases">
        <authorList>
            <person name="Gilroy R."/>
        </authorList>
    </citation>
    <scope>NUCLEOTIDE SEQUENCE</scope>
    <source>
        <strain evidence="6">ChiSxjej3B15-572</strain>
    </source>
</reference>
<dbReference type="Proteomes" id="UP000824231">
    <property type="component" value="Unassembled WGS sequence"/>
</dbReference>
<dbReference type="AlphaFoldDB" id="A0A9D2AL23"/>
<dbReference type="InterPro" id="IPR003180">
    <property type="entry name" value="MPG"/>
</dbReference>
<evidence type="ECO:0000256" key="5">
    <source>
        <dbReference type="HAMAP-Rule" id="MF_00527"/>
    </source>
</evidence>
<evidence type="ECO:0000313" key="7">
    <source>
        <dbReference type="Proteomes" id="UP000824231"/>
    </source>
</evidence>
<comment type="caution">
    <text evidence="6">The sequence shown here is derived from an EMBL/GenBank/DDBJ whole genome shotgun (WGS) entry which is preliminary data.</text>
</comment>
<dbReference type="InterPro" id="IPR036995">
    <property type="entry name" value="MPG_sf"/>
</dbReference>
<dbReference type="GO" id="GO:0003905">
    <property type="term" value="F:alkylbase DNA N-glycosylase activity"/>
    <property type="evidence" value="ECO:0007669"/>
    <property type="project" value="InterPro"/>
</dbReference>
<dbReference type="GO" id="GO:0006284">
    <property type="term" value="P:base-excision repair"/>
    <property type="evidence" value="ECO:0007669"/>
    <property type="project" value="InterPro"/>
</dbReference>
<sequence length="214" mass="23983">MLTTYQQFFTGRPTKEIAKDLLGRLLIYDGPEGKVGGWIVETEAYLGEKDTASHAYGGRRTGYSESLYGQPGDLYIYQIRSHYCVDIVVQNKDEPQGILLRAIEPALNIPLMKQHRHQTGVTISNGPGKLMMALGVQSRQLDGQSMETAPFRIDIEKRREPAEIGVSARIGVNTKHKDGRALNRFYVAHNPYVSGMHKRNSDLEAHGWREDNGA</sequence>
<dbReference type="Gene3D" id="3.10.300.10">
    <property type="entry name" value="Methylpurine-DNA glycosylase (MPG)"/>
    <property type="match status" value="1"/>
</dbReference>
<dbReference type="EC" id="3.2.2.-" evidence="5"/>
<dbReference type="HAMAP" id="MF_00527">
    <property type="entry name" value="3MGH"/>
    <property type="match status" value="1"/>
</dbReference>
<dbReference type="PANTHER" id="PTHR10429:SF0">
    <property type="entry name" value="DNA-3-METHYLADENINE GLYCOSYLASE"/>
    <property type="match status" value="1"/>
</dbReference>
<dbReference type="InterPro" id="IPR011034">
    <property type="entry name" value="Formyl_transferase-like_C_sf"/>
</dbReference>
<name>A0A9D2AL23_9LACO</name>
<dbReference type="CDD" id="cd00540">
    <property type="entry name" value="AAG"/>
    <property type="match status" value="1"/>
</dbReference>
<evidence type="ECO:0000313" key="6">
    <source>
        <dbReference type="EMBL" id="HIX35407.1"/>
    </source>
</evidence>
<protein>
    <recommendedName>
        <fullName evidence="5">Putative 3-methyladenine DNA glycosylase</fullName>
        <ecNumber evidence="5">3.2.2.-</ecNumber>
    </recommendedName>
</protein>
<dbReference type="NCBIfam" id="TIGR00567">
    <property type="entry name" value="3mg"/>
    <property type="match status" value="1"/>
</dbReference>
<accession>A0A9D2AL23</accession>
<proteinExistence type="inferred from homology"/>
<dbReference type="GO" id="GO:0003677">
    <property type="term" value="F:DNA binding"/>
    <property type="evidence" value="ECO:0007669"/>
    <property type="project" value="InterPro"/>
</dbReference>
<comment type="similarity">
    <text evidence="1 5">Belongs to the DNA glycosylase MPG family.</text>
</comment>
<dbReference type="PANTHER" id="PTHR10429">
    <property type="entry name" value="DNA-3-METHYLADENINE GLYCOSYLASE"/>
    <property type="match status" value="1"/>
</dbReference>
<dbReference type="EMBL" id="DXFH01000011">
    <property type="protein sequence ID" value="HIX35407.1"/>
    <property type="molecule type" value="Genomic_DNA"/>
</dbReference>
<dbReference type="SUPFAM" id="SSF50486">
    <property type="entry name" value="FMT C-terminal domain-like"/>
    <property type="match status" value="1"/>
</dbReference>
<reference evidence="6" key="1">
    <citation type="journal article" date="2021" name="PeerJ">
        <title>Extensive microbial diversity within the chicken gut microbiome revealed by metagenomics and culture.</title>
        <authorList>
            <person name="Gilroy R."/>
            <person name="Ravi A."/>
            <person name="Getino M."/>
            <person name="Pursley I."/>
            <person name="Horton D.L."/>
            <person name="Alikhan N.F."/>
            <person name="Baker D."/>
            <person name="Gharbi K."/>
            <person name="Hall N."/>
            <person name="Watson M."/>
            <person name="Adriaenssens E.M."/>
            <person name="Foster-Nyarko E."/>
            <person name="Jarju S."/>
            <person name="Secka A."/>
            <person name="Antonio M."/>
            <person name="Oren A."/>
            <person name="Chaudhuri R.R."/>
            <person name="La Ragione R."/>
            <person name="Hildebrand F."/>
            <person name="Pallen M.J."/>
        </authorList>
    </citation>
    <scope>NUCLEOTIDE SEQUENCE</scope>
    <source>
        <strain evidence="6">ChiSxjej3B15-572</strain>
    </source>
</reference>
<organism evidence="6 7">
    <name type="scientific">Candidatus Limosilactobacillus merdigallinarum</name>
    <dbReference type="NCBI Taxonomy" id="2838652"/>
    <lineage>
        <taxon>Bacteria</taxon>
        <taxon>Bacillati</taxon>
        <taxon>Bacillota</taxon>
        <taxon>Bacilli</taxon>
        <taxon>Lactobacillales</taxon>
        <taxon>Lactobacillaceae</taxon>
        <taxon>Limosilactobacillus</taxon>
    </lineage>
</organism>
<keyword evidence="2 5" id="KW-0227">DNA damage</keyword>
<evidence type="ECO:0000256" key="2">
    <source>
        <dbReference type="ARBA" id="ARBA00022763"/>
    </source>
</evidence>
<dbReference type="Pfam" id="PF02245">
    <property type="entry name" value="Pur_DNA_glyco"/>
    <property type="match status" value="1"/>
</dbReference>
<keyword evidence="3 5" id="KW-0378">Hydrolase</keyword>
<gene>
    <name evidence="6" type="ORF">H9856_03235</name>
</gene>